<dbReference type="GO" id="GO:0012505">
    <property type="term" value="C:endomembrane system"/>
    <property type="evidence" value="ECO:0007669"/>
    <property type="project" value="UniProtKB-SubCell"/>
</dbReference>
<dbReference type="Pfam" id="PF01602">
    <property type="entry name" value="Adaptin_N"/>
    <property type="match status" value="1"/>
</dbReference>
<feature type="compositionally biased region" description="Acidic residues" evidence="6">
    <location>
        <begin position="704"/>
        <end position="760"/>
    </location>
</feature>
<keyword evidence="4" id="KW-0653">Protein transport</keyword>
<proteinExistence type="inferred from homology"/>
<dbReference type="GO" id="GO:0006886">
    <property type="term" value="P:intracellular protein transport"/>
    <property type="evidence" value="ECO:0007669"/>
    <property type="project" value="InterPro"/>
</dbReference>
<protein>
    <recommendedName>
        <fullName evidence="7">Clathrin/coatomer adaptor adaptin-like N-terminal domain-containing protein</fullName>
    </recommendedName>
</protein>
<feature type="compositionally biased region" description="Basic and acidic residues" evidence="6">
    <location>
        <begin position="774"/>
        <end position="783"/>
    </location>
</feature>
<sequence length="783" mass="85873">MSDPFAKIGAVLESAKELTLEAAVSASSRLLVDDAPLSAEEIKKLLNARSDRDRLAGMRQVIGFMSKGRGEEAQQFFPDVMRNTASQSLDMRKLVFVYLIRYAPMEHDLALMSVNTIQKSLSDSSPTVRSLGVRVLSSLRVPAISGIVLFAIKKGVTDVSPLVRRAVAGAIAKCYDVDPSTFPQLVEFLQQLLADKNVHVVGSAIMSMLLICPDRLDLIHPIYRRLCRIIPQLDTFAAASVIDLLVRYNRTNIAPPKGNNSVDADTALLLSALYPAIENSLSPVFIMSAVSAVYALCPGQVQPVYQETIEVGLVRLLKNETLEVALTMIKQIILQRDQPNAFSTHVHRFVVFPDDTASVALLKIAIMASIKGPRQFVLSELKHYATSTSYEREVQAAAVSAIGSCASGGTNKESDSLVTWLLRQIRSEAPTLSECLTCVRLLIQQQPQKHVATVTKLARIYTTLDTSAETSPAKASVVWLVSEFVSVAPEVGEALLYSALKNVAYEDTPVRAQIMDLASKVYLFRINEVGKAAEGELTEEKQIEFSRSFVGQLYSHALYCGRFDPSYEIRDKVRRLGALLSNPASTELATLMLQAPKQAPKVDSTNTEGGLELNTASAVLGTPLSGYVSLPPWEKDLSVLPDARLRDEPEEVVHMDTEKVVTGISHKELPSMSSNGTNGMTATKPKLQKQTLDEFFADTVGSEDSSEEEECDSDDDDGEEEDEEEKDEEEEDEEEEDEGEEDEEEEEDESSEEDSSDDDQPASQSPVPASQSLLHEENPFANS</sequence>
<dbReference type="VEuPathDB" id="FungiDB:YALI0_B20680g"/>
<dbReference type="GeneID" id="2907286"/>
<evidence type="ECO:0000256" key="3">
    <source>
        <dbReference type="ARBA" id="ARBA00022448"/>
    </source>
</evidence>
<dbReference type="OMA" id="HFLVRST"/>
<evidence type="ECO:0000259" key="7">
    <source>
        <dbReference type="Pfam" id="PF01602"/>
    </source>
</evidence>
<feature type="domain" description="Clathrin/coatomer adaptor adaptin-like N-terminal" evidence="7">
    <location>
        <begin position="39"/>
        <end position="581"/>
    </location>
</feature>
<organism evidence="8 9">
    <name type="scientific">Yarrowia lipolytica</name>
    <name type="common">Candida lipolytica</name>
    <dbReference type="NCBI Taxonomy" id="4952"/>
    <lineage>
        <taxon>Eukaryota</taxon>
        <taxon>Fungi</taxon>
        <taxon>Dikarya</taxon>
        <taxon>Ascomycota</taxon>
        <taxon>Saccharomycotina</taxon>
        <taxon>Dipodascomycetes</taxon>
        <taxon>Dipodascales</taxon>
        <taxon>Dipodascales incertae sedis</taxon>
        <taxon>Yarrowia</taxon>
    </lineage>
</organism>
<dbReference type="RefSeq" id="XP_501147.3">
    <property type="nucleotide sequence ID" value="XM_501147.3"/>
</dbReference>
<evidence type="ECO:0000256" key="5">
    <source>
        <dbReference type="ARBA" id="ARBA00023136"/>
    </source>
</evidence>
<keyword evidence="5" id="KW-0472">Membrane</keyword>
<evidence type="ECO:0000313" key="8">
    <source>
        <dbReference type="EMBL" id="AOW01990.1"/>
    </source>
</evidence>
<dbReference type="PANTHER" id="PTHR11134">
    <property type="entry name" value="ADAPTOR COMPLEX SUBUNIT BETA FAMILY MEMBER"/>
    <property type="match status" value="1"/>
</dbReference>
<evidence type="ECO:0000313" key="9">
    <source>
        <dbReference type="Proteomes" id="UP000182444"/>
    </source>
</evidence>
<gene>
    <name evidence="8" type="ORF">YALI1_B27015g</name>
</gene>
<dbReference type="eggNOG" id="KOG1060">
    <property type="taxonomic scope" value="Eukaryota"/>
</dbReference>
<dbReference type="InterPro" id="IPR016024">
    <property type="entry name" value="ARM-type_fold"/>
</dbReference>
<feature type="region of interest" description="Disordered" evidence="6">
    <location>
        <begin position="699"/>
        <end position="783"/>
    </location>
</feature>
<dbReference type="Gene3D" id="1.25.10.10">
    <property type="entry name" value="Leucine-rich Repeat Variant"/>
    <property type="match status" value="1"/>
</dbReference>
<comment type="similarity">
    <text evidence="2">Belongs to the adaptor complexes large subunit family.</text>
</comment>
<dbReference type="GO" id="GO:0016192">
    <property type="term" value="P:vesicle-mediated transport"/>
    <property type="evidence" value="ECO:0007669"/>
    <property type="project" value="InterPro"/>
</dbReference>
<feature type="compositionally biased region" description="Low complexity" evidence="6">
    <location>
        <begin position="761"/>
        <end position="772"/>
    </location>
</feature>
<dbReference type="InterPro" id="IPR026739">
    <property type="entry name" value="AP_beta"/>
</dbReference>
<reference evidence="8 9" key="1">
    <citation type="journal article" date="2016" name="PLoS ONE">
        <title>Sequence Assembly of Yarrowia lipolytica Strain W29/CLIB89 Shows Transposable Element Diversity.</title>
        <authorList>
            <person name="Magnan C."/>
            <person name="Yu J."/>
            <person name="Chang I."/>
            <person name="Jahn E."/>
            <person name="Kanomata Y."/>
            <person name="Wu J."/>
            <person name="Zeller M."/>
            <person name="Oakes M."/>
            <person name="Baldi P."/>
            <person name="Sandmeyer S."/>
        </authorList>
    </citation>
    <scope>NUCLEOTIDE SEQUENCE [LARGE SCALE GENOMIC DNA]</scope>
    <source>
        <strain evidence="9">CLIB89(W29)</strain>
    </source>
</reference>
<dbReference type="SUPFAM" id="SSF48371">
    <property type="entry name" value="ARM repeat"/>
    <property type="match status" value="1"/>
</dbReference>
<evidence type="ECO:0000256" key="6">
    <source>
        <dbReference type="SAM" id="MobiDB-lite"/>
    </source>
</evidence>
<dbReference type="EMBL" id="CP017554">
    <property type="protein sequence ID" value="AOW01990.1"/>
    <property type="molecule type" value="Genomic_DNA"/>
</dbReference>
<comment type="subcellular location">
    <subcellularLocation>
        <location evidence="1">Endomembrane system</location>
    </subcellularLocation>
</comment>
<dbReference type="InterPro" id="IPR011989">
    <property type="entry name" value="ARM-like"/>
</dbReference>
<feature type="compositionally biased region" description="Polar residues" evidence="6">
    <location>
        <begin position="671"/>
        <end position="681"/>
    </location>
</feature>
<evidence type="ECO:0000256" key="4">
    <source>
        <dbReference type="ARBA" id="ARBA00022927"/>
    </source>
</evidence>
<dbReference type="InterPro" id="IPR002553">
    <property type="entry name" value="Clathrin/coatomer_adapt-like_N"/>
</dbReference>
<dbReference type="Proteomes" id="UP000182444">
    <property type="component" value="Chromosome 1B"/>
</dbReference>
<feature type="compositionally biased region" description="Basic and acidic residues" evidence="6">
    <location>
        <begin position="658"/>
        <end position="669"/>
    </location>
</feature>
<feature type="region of interest" description="Disordered" evidence="6">
    <location>
        <begin position="658"/>
        <end position="683"/>
    </location>
</feature>
<evidence type="ECO:0000256" key="2">
    <source>
        <dbReference type="ARBA" id="ARBA00006613"/>
    </source>
</evidence>
<dbReference type="KEGG" id="yli:2907286"/>
<dbReference type="GO" id="GO:0030117">
    <property type="term" value="C:membrane coat"/>
    <property type="evidence" value="ECO:0007669"/>
    <property type="project" value="InterPro"/>
</dbReference>
<dbReference type="VEuPathDB" id="FungiDB:YALI1_B27015g"/>
<name>A0A1D8N8M6_YARLL</name>
<accession>A0A1D8N8M6</accession>
<evidence type="ECO:0000256" key="1">
    <source>
        <dbReference type="ARBA" id="ARBA00004308"/>
    </source>
</evidence>
<dbReference type="AlphaFoldDB" id="A0A1D8N8M6"/>
<keyword evidence="3" id="KW-0813">Transport</keyword>